<dbReference type="AlphaFoldDB" id="A0A5A7Q687"/>
<dbReference type="Proteomes" id="UP000325081">
    <property type="component" value="Unassembled WGS sequence"/>
</dbReference>
<evidence type="ECO:0000313" key="3">
    <source>
        <dbReference type="Proteomes" id="UP000325081"/>
    </source>
</evidence>
<keyword evidence="3" id="KW-1185">Reference proteome</keyword>
<accession>A0A5A7Q687</accession>
<dbReference type="EMBL" id="BKCP01005794">
    <property type="protein sequence ID" value="GER39967.1"/>
    <property type="molecule type" value="Genomic_DNA"/>
</dbReference>
<organism evidence="2 3">
    <name type="scientific">Striga asiatica</name>
    <name type="common">Asiatic witchweed</name>
    <name type="synonym">Buchnera asiatica</name>
    <dbReference type="NCBI Taxonomy" id="4170"/>
    <lineage>
        <taxon>Eukaryota</taxon>
        <taxon>Viridiplantae</taxon>
        <taxon>Streptophyta</taxon>
        <taxon>Embryophyta</taxon>
        <taxon>Tracheophyta</taxon>
        <taxon>Spermatophyta</taxon>
        <taxon>Magnoliopsida</taxon>
        <taxon>eudicotyledons</taxon>
        <taxon>Gunneridae</taxon>
        <taxon>Pentapetalae</taxon>
        <taxon>asterids</taxon>
        <taxon>lamiids</taxon>
        <taxon>Lamiales</taxon>
        <taxon>Orobanchaceae</taxon>
        <taxon>Buchnereae</taxon>
        <taxon>Striga</taxon>
    </lineage>
</organism>
<proteinExistence type="predicted"/>
<evidence type="ECO:0000256" key="1">
    <source>
        <dbReference type="SAM" id="MobiDB-lite"/>
    </source>
</evidence>
<feature type="region of interest" description="Disordered" evidence="1">
    <location>
        <begin position="81"/>
        <end position="104"/>
    </location>
</feature>
<comment type="caution">
    <text evidence="2">The sequence shown here is derived from an EMBL/GenBank/DDBJ whole genome shotgun (WGS) entry which is preliminary data.</text>
</comment>
<evidence type="ECO:0000313" key="2">
    <source>
        <dbReference type="EMBL" id="GER39967.1"/>
    </source>
</evidence>
<gene>
    <name evidence="2" type="ORF">STAS_16619</name>
</gene>
<protein>
    <submittedName>
        <fullName evidence="2">Disease resistance protein</fullName>
    </submittedName>
</protein>
<feature type="compositionally biased region" description="Polar residues" evidence="1">
    <location>
        <begin position="1"/>
        <end position="13"/>
    </location>
</feature>
<sequence>MARLTLSLSNTPHGISRNRGIEARTGPFQARMIALKPVIERAPALHLLVKLAHELRHLKPYPPHIIPQKLHPVHLITRRRRRRVLGRGSRGRGGTGGPGGGNLDRYGVVYGPQGRYSGEVVGPVHLRVDVNHREPPPLQSRKNLGLQYFPMMRRIGRPRLSRPWILKISSFLMSLSCSDSESIVEIMEGRKAEMRQTAALNATFSNTSVKTISPYR</sequence>
<name>A0A5A7Q687_STRAF</name>
<feature type="compositionally biased region" description="Gly residues" evidence="1">
    <location>
        <begin position="91"/>
        <end position="102"/>
    </location>
</feature>
<feature type="region of interest" description="Disordered" evidence="1">
    <location>
        <begin position="1"/>
        <end position="20"/>
    </location>
</feature>
<reference evidence="3" key="1">
    <citation type="journal article" date="2019" name="Curr. Biol.">
        <title>Genome Sequence of Striga asiatica Provides Insight into the Evolution of Plant Parasitism.</title>
        <authorList>
            <person name="Yoshida S."/>
            <person name="Kim S."/>
            <person name="Wafula E.K."/>
            <person name="Tanskanen J."/>
            <person name="Kim Y.M."/>
            <person name="Honaas L."/>
            <person name="Yang Z."/>
            <person name="Spallek T."/>
            <person name="Conn C.E."/>
            <person name="Ichihashi Y."/>
            <person name="Cheong K."/>
            <person name="Cui S."/>
            <person name="Der J.P."/>
            <person name="Gundlach H."/>
            <person name="Jiao Y."/>
            <person name="Hori C."/>
            <person name="Ishida J.K."/>
            <person name="Kasahara H."/>
            <person name="Kiba T."/>
            <person name="Kim M.S."/>
            <person name="Koo N."/>
            <person name="Laohavisit A."/>
            <person name="Lee Y.H."/>
            <person name="Lumba S."/>
            <person name="McCourt P."/>
            <person name="Mortimer J.C."/>
            <person name="Mutuku J.M."/>
            <person name="Nomura T."/>
            <person name="Sasaki-Sekimoto Y."/>
            <person name="Seto Y."/>
            <person name="Wang Y."/>
            <person name="Wakatake T."/>
            <person name="Sakakibara H."/>
            <person name="Demura T."/>
            <person name="Yamaguchi S."/>
            <person name="Yoneyama K."/>
            <person name="Manabe R.I."/>
            <person name="Nelson D.C."/>
            <person name="Schulman A.H."/>
            <person name="Timko M.P."/>
            <person name="dePamphilis C.W."/>
            <person name="Choi D."/>
            <person name="Shirasu K."/>
        </authorList>
    </citation>
    <scope>NUCLEOTIDE SEQUENCE [LARGE SCALE GENOMIC DNA]</scope>
    <source>
        <strain evidence="3">cv. UVA1</strain>
    </source>
</reference>